<dbReference type="InterPro" id="IPR039935">
    <property type="entry name" value="YML079W-like"/>
</dbReference>
<keyword evidence="3" id="KW-1185">Reference proteome</keyword>
<feature type="domain" description="DUF985" evidence="1">
    <location>
        <begin position="5"/>
        <end position="135"/>
    </location>
</feature>
<evidence type="ECO:0000313" key="2">
    <source>
        <dbReference type="EMBL" id="GAD59517.1"/>
    </source>
</evidence>
<dbReference type="InterPro" id="IPR011051">
    <property type="entry name" value="RmlC_Cupin_sf"/>
</dbReference>
<gene>
    <name evidence="2" type="ORF">MBEBAB_1767</name>
</gene>
<dbReference type="RefSeq" id="WP_021697612.1">
    <property type="nucleotide sequence ID" value="NZ_BATC01000029.1"/>
</dbReference>
<comment type="caution">
    <text evidence="2">The sequence shown here is derived from an EMBL/GenBank/DDBJ whole genome shotgun (WGS) entry which is preliminary data.</text>
</comment>
<accession>A0A8E0NBW6</accession>
<dbReference type="SUPFAM" id="SSF51182">
    <property type="entry name" value="RmlC-like cupins"/>
    <property type="match status" value="1"/>
</dbReference>
<name>A0A8E0NBW6_9CAUL</name>
<dbReference type="CDD" id="cd06121">
    <property type="entry name" value="cupin_YML079wp"/>
    <property type="match status" value="1"/>
</dbReference>
<sequence>MTAAEIVALLNLEPHPEGGWFRETFRDAAEVAPGRAASTAIHYLLAAGQRSHWHRVTDAAEVWSFNAGGPLELGIAMTGDAAPVRHVLGPDLAAGERPHVVVPPNAWQAARPLGDWTLVTCTVAPAFIFDRFEMAPPGWTPGTGDPA</sequence>
<dbReference type="Pfam" id="PF06172">
    <property type="entry name" value="Cupin_5"/>
    <property type="match status" value="1"/>
</dbReference>
<dbReference type="InterPro" id="IPR014710">
    <property type="entry name" value="RmlC-like_jellyroll"/>
</dbReference>
<proteinExistence type="predicted"/>
<dbReference type="AlphaFoldDB" id="A0A8E0NBW6"/>
<dbReference type="EMBL" id="BATC01000029">
    <property type="protein sequence ID" value="GAD59517.1"/>
    <property type="molecule type" value="Genomic_DNA"/>
</dbReference>
<organism evidence="2 3">
    <name type="scientific">Brevundimonas abyssalis TAR-001</name>
    <dbReference type="NCBI Taxonomy" id="1391729"/>
    <lineage>
        <taxon>Bacteria</taxon>
        <taxon>Pseudomonadati</taxon>
        <taxon>Pseudomonadota</taxon>
        <taxon>Alphaproteobacteria</taxon>
        <taxon>Caulobacterales</taxon>
        <taxon>Caulobacteraceae</taxon>
        <taxon>Brevundimonas</taxon>
    </lineage>
</organism>
<evidence type="ECO:0000259" key="1">
    <source>
        <dbReference type="Pfam" id="PF06172"/>
    </source>
</evidence>
<reference evidence="3" key="1">
    <citation type="journal article" date="2013" name="Genome Announc.">
        <title>Draft Genome Sequence of the Dimorphic Prosthecate Bacterium Brevundimonas abyssalis TAR-001T.</title>
        <authorList>
            <person name="Tsubouchi T."/>
            <person name="Nishi S."/>
            <person name="Usui K."/>
            <person name="Shimane Y."/>
            <person name="Takaki Y."/>
            <person name="Maruyama T."/>
            <person name="Hatada Y."/>
        </authorList>
    </citation>
    <scope>NUCLEOTIDE SEQUENCE [LARGE SCALE GENOMIC DNA]</scope>
    <source>
        <strain evidence="3">TAR-001</strain>
    </source>
</reference>
<dbReference type="PANTHER" id="PTHR33387:SF3">
    <property type="entry name" value="DUF985 DOMAIN-CONTAINING PROTEIN"/>
    <property type="match status" value="1"/>
</dbReference>
<dbReference type="Proteomes" id="UP000016569">
    <property type="component" value="Unassembled WGS sequence"/>
</dbReference>
<evidence type="ECO:0000313" key="3">
    <source>
        <dbReference type="Proteomes" id="UP000016569"/>
    </source>
</evidence>
<protein>
    <recommendedName>
        <fullName evidence="1">DUF985 domain-containing protein</fullName>
    </recommendedName>
</protein>
<dbReference type="InterPro" id="IPR009327">
    <property type="entry name" value="Cupin_DUF985"/>
</dbReference>
<dbReference type="OrthoDB" id="9798288at2"/>
<dbReference type="PANTHER" id="PTHR33387">
    <property type="entry name" value="RMLC-LIKE JELLY ROLL FOLD PROTEIN"/>
    <property type="match status" value="1"/>
</dbReference>
<dbReference type="Gene3D" id="2.60.120.10">
    <property type="entry name" value="Jelly Rolls"/>
    <property type="match status" value="1"/>
</dbReference>